<sequence>MKCAGYISILIILLAACDLVTTREAEEPVKPSSNFIAATSPEILLRNFEFSIEEKITENYLACFVDKNFLDKEYKFIPAGEALATNPALNNWDLNSERLFLENLKANLPEGKNINLSLENLNESRFSDSVIYVFDYSLVVNSTNKALGGEYKGSSQMSVYKDSREQWVIVEWRDYKSESSQCWSDLKGRISN</sequence>
<dbReference type="OrthoDB" id="9784874at2"/>
<dbReference type="AlphaFoldDB" id="I7A423"/>
<keyword evidence="2" id="KW-1185">Reference proteome</keyword>
<protein>
    <recommendedName>
        <fullName evidence="3">Lipoprotein</fullName>
    </recommendedName>
</protein>
<dbReference type="Proteomes" id="UP000009011">
    <property type="component" value="Chromosome"/>
</dbReference>
<evidence type="ECO:0008006" key="3">
    <source>
        <dbReference type="Google" id="ProtNLM"/>
    </source>
</evidence>
<evidence type="ECO:0000313" key="1">
    <source>
        <dbReference type="EMBL" id="AFN75933.1"/>
    </source>
</evidence>
<dbReference type="HOGENOM" id="CLU_1494324_0_0_10"/>
<dbReference type="KEGG" id="mro:MROS_2703"/>
<gene>
    <name evidence="1" type="ordered locus">MROS_2703</name>
</gene>
<name>I7A423_MELRP</name>
<dbReference type="eggNOG" id="ENOG5033AK8">
    <property type="taxonomic scope" value="Bacteria"/>
</dbReference>
<evidence type="ECO:0000313" key="2">
    <source>
        <dbReference type="Proteomes" id="UP000009011"/>
    </source>
</evidence>
<dbReference type="EMBL" id="CP003557">
    <property type="protein sequence ID" value="AFN75933.1"/>
    <property type="molecule type" value="Genomic_DNA"/>
</dbReference>
<dbReference type="RefSeq" id="WP_014857363.1">
    <property type="nucleotide sequence ID" value="NC_018178.1"/>
</dbReference>
<organism evidence="1 2">
    <name type="scientific">Melioribacter roseus (strain DSM 23840 / JCM 17771 / VKM B-2668 / P3M-2)</name>
    <dbReference type="NCBI Taxonomy" id="1191523"/>
    <lineage>
        <taxon>Bacteria</taxon>
        <taxon>Pseudomonadati</taxon>
        <taxon>Ignavibacteriota</taxon>
        <taxon>Ignavibacteria</taxon>
        <taxon>Ignavibacteriales</taxon>
        <taxon>Melioribacteraceae</taxon>
        <taxon>Melioribacter</taxon>
    </lineage>
</organism>
<reference evidence="1 2" key="1">
    <citation type="journal article" date="2013" name="PLoS ONE">
        <title>Genomic analysis of Melioribacter roseus, facultatively anaerobic organotrophic bacterium representing a novel deep lineage within Bacteriodetes/Chlorobi group.</title>
        <authorList>
            <person name="Kadnikov V.V."/>
            <person name="Mardanov A.V."/>
            <person name="Podosokorskaya O.A."/>
            <person name="Gavrilov S.N."/>
            <person name="Kublanov I.V."/>
            <person name="Beletsky A.V."/>
            <person name="Bonch-Osmolovskaya E.A."/>
            <person name="Ravin N.V."/>
        </authorList>
    </citation>
    <scope>NUCLEOTIDE SEQUENCE [LARGE SCALE GENOMIC DNA]</scope>
    <source>
        <strain evidence="2">JCM 17771 / P3M-2</strain>
    </source>
</reference>
<dbReference type="STRING" id="1191523.MROS_2703"/>
<accession>I7A423</accession>
<proteinExistence type="predicted"/>
<dbReference type="PROSITE" id="PS51257">
    <property type="entry name" value="PROKAR_LIPOPROTEIN"/>
    <property type="match status" value="1"/>
</dbReference>